<evidence type="ECO:0000313" key="2">
    <source>
        <dbReference type="EMBL" id="STO60170.1"/>
    </source>
</evidence>
<accession>A0A1V4B197</accession>
<sequence>MLQSDFSSQQNKENFTLFWLGHIMHISMLFTLIACLIMGHYALDFSDLTWSKLAATSVISLFLMIPIGLACLFLALAFVPVMMLFDFLLMLYQKKTGHYDLDAQANYGFSMEMGASLTLFLLLFGYWVLG</sequence>
<protein>
    <submittedName>
        <fullName evidence="2">Uncharacterized protein</fullName>
    </submittedName>
</protein>
<reference evidence="2 3" key="1">
    <citation type="submission" date="2018-06" db="EMBL/GenBank/DDBJ databases">
        <authorList>
            <consortium name="Pathogen Informatics"/>
            <person name="Doyle S."/>
        </authorList>
    </citation>
    <scope>NUCLEOTIDE SEQUENCE [LARGE SCALE GENOMIC DNA]</scope>
    <source>
        <strain evidence="2 3">NCTC1659</strain>
    </source>
</reference>
<keyword evidence="1" id="KW-1133">Transmembrane helix</keyword>
<feature type="transmembrane region" description="Helical" evidence="1">
    <location>
        <begin position="63"/>
        <end position="89"/>
    </location>
</feature>
<keyword evidence="3" id="KW-1185">Reference proteome</keyword>
<evidence type="ECO:0000313" key="3">
    <source>
        <dbReference type="Proteomes" id="UP000254329"/>
    </source>
</evidence>
<keyword evidence="1" id="KW-0472">Membrane</keyword>
<evidence type="ECO:0000256" key="1">
    <source>
        <dbReference type="SAM" id="Phobius"/>
    </source>
</evidence>
<feature type="transmembrane region" description="Helical" evidence="1">
    <location>
        <begin position="109"/>
        <end position="129"/>
    </location>
</feature>
<dbReference type="EMBL" id="UGHF01000001">
    <property type="protein sequence ID" value="STO60170.1"/>
    <property type="molecule type" value="Genomic_DNA"/>
</dbReference>
<organism evidence="2 3">
    <name type="scientific">Canicola haemoglobinophilus</name>
    <dbReference type="NCBI Taxonomy" id="733"/>
    <lineage>
        <taxon>Bacteria</taxon>
        <taxon>Pseudomonadati</taxon>
        <taxon>Pseudomonadota</taxon>
        <taxon>Gammaproteobacteria</taxon>
        <taxon>Pasteurellales</taxon>
        <taxon>Pasteurellaceae</taxon>
        <taxon>Canicola</taxon>
    </lineage>
</organism>
<gene>
    <name evidence="2" type="ORF">NCTC1659_01442</name>
</gene>
<name>A0A1V4B197_9PAST</name>
<feature type="transmembrane region" description="Helical" evidence="1">
    <location>
        <begin position="17"/>
        <end position="43"/>
    </location>
</feature>
<proteinExistence type="predicted"/>
<dbReference type="Proteomes" id="UP000254329">
    <property type="component" value="Unassembled WGS sequence"/>
</dbReference>
<dbReference type="AlphaFoldDB" id="A0A1V4B197"/>
<keyword evidence="1" id="KW-0812">Transmembrane</keyword>
<dbReference type="RefSeq" id="WP_078218380.1">
    <property type="nucleotide sequence ID" value="NZ_MUXZ01000016.1"/>
</dbReference>